<name>A0ABW3YZS3_MYCRA</name>
<reference evidence="2" key="1">
    <citation type="journal article" date="2019" name="Int. J. Syst. Evol. Microbiol.">
        <title>The Global Catalogue of Microorganisms (GCM) 10K type strain sequencing project: providing services to taxonomists for standard genome sequencing and annotation.</title>
        <authorList>
            <consortium name="The Broad Institute Genomics Platform"/>
            <consortium name="The Broad Institute Genome Sequencing Center for Infectious Disease"/>
            <person name="Wu L."/>
            <person name="Ma J."/>
        </authorList>
    </citation>
    <scope>NUCLEOTIDE SEQUENCE [LARGE SCALE GENOMIC DNA]</scope>
    <source>
        <strain evidence="2">CCUG 55609</strain>
    </source>
</reference>
<evidence type="ECO:0008006" key="3">
    <source>
        <dbReference type="Google" id="ProtNLM"/>
    </source>
</evidence>
<accession>A0ABW3YZS3</accession>
<protein>
    <recommendedName>
        <fullName evidence="3">DUF2188 domain-containing protein</fullName>
    </recommendedName>
</protein>
<dbReference type="Proteomes" id="UP001597173">
    <property type="component" value="Unassembled WGS sequence"/>
</dbReference>
<comment type="caution">
    <text evidence="1">The sequence shown here is derived from an EMBL/GenBank/DDBJ whole genome shotgun (WGS) entry which is preliminary data.</text>
</comment>
<dbReference type="EMBL" id="JBHTNF010000011">
    <property type="protein sequence ID" value="MFD1329378.1"/>
    <property type="molecule type" value="Genomic_DNA"/>
</dbReference>
<evidence type="ECO:0000313" key="2">
    <source>
        <dbReference type="Proteomes" id="UP001597173"/>
    </source>
</evidence>
<sequence length="55" mass="6550">MKIGNRPEKAVTVVQQNGRWIVTVRIDDNTVHTAFLTEEEARRFEAFQQRKHEIR</sequence>
<gene>
    <name evidence="1" type="ORF">ACFQ33_15930</name>
</gene>
<keyword evidence="2" id="KW-1185">Reference proteome</keyword>
<dbReference type="RefSeq" id="WP_374840358.1">
    <property type="nucleotide sequence ID" value="NZ_JBHEEW010000015.1"/>
</dbReference>
<evidence type="ECO:0000313" key="1">
    <source>
        <dbReference type="EMBL" id="MFD1329378.1"/>
    </source>
</evidence>
<organism evidence="1 2">
    <name type="scientific">Mycoplana ramosa</name>
    <name type="common">Mycoplana bullata</name>
    <dbReference type="NCBI Taxonomy" id="40837"/>
    <lineage>
        <taxon>Bacteria</taxon>
        <taxon>Pseudomonadati</taxon>
        <taxon>Pseudomonadota</taxon>
        <taxon>Alphaproteobacteria</taxon>
        <taxon>Hyphomicrobiales</taxon>
        <taxon>Rhizobiaceae</taxon>
        <taxon>Mycoplana</taxon>
    </lineage>
</organism>
<proteinExistence type="predicted"/>